<name>N1PK81_DOTSN</name>
<gene>
    <name evidence="4" type="ORF">DOTSEDRAFT_171577</name>
</gene>
<dbReference type="eggNOG" id="ENOG502S5V9">
    <property type="taxonomic scope" value="Eukaryota"/>
</dbReference>
<dbReference type="PANTHER" id="PTHR31001">
    <property type="entry name" value="UNCHARACTERIZED TRANSCRIPTIONAL REGULATORY PROTEIN"/>
    <property type="match status" value="1"/>
</dbReference>
<evidence type="ECO:0000313" key="5">
    <source>
        <dbReference type="Proteomes" id="UP000016933"/>
    </source>
</evidence>
<protein>
    <recommendedName>
        <fullName evidence="3">Xylanolytic transcriptional activator regulatory domain-containing protein</fullName>
    </recommendedName>
</protein>
<dbReference type="GO" id="GO:0008270">
    <property type="term" value="F:zinc ion binding"/>
    <property type="evidence" value="ECO:0007669"/>
    <property type="project" value="InterPro"/>
</dbReference>
<dbReference type="InterPro" id="IPR050613">
    <property type="entry name" value="Sec_Metabolite_Reg"/>
</dbReference>
<evidence type="ECO:0000256" key="1">
    <source>
        <dbReference type="ARBA" id="ARBA00004123"/>
    </source>
</evidence>
<dbReference type="Pfam" id="PF04082">
    <property type="entry name" value="Fungal_trans"/>
    <property type="match status" value="1"/>
</dbReference>
<dbReference type="Proteomes" id="UP000016933">
    <property type="component" value="Unassembled WGS sequence"/>
</dbReference>
<evidence type="ECO:0000259" key="3">
    <source>
        <dbReference type="Pfam" id="PF04082"/>
    </source>
</evidence>
<sequence>MYPFRNFWSADGDIREVLFALPSRERADALLLAFFEHVDPLYPIISQNIFRSRFEEFWTLPANERGDFNTTWVALQFIVFASGHLYVHDPTAGDFTSISETYLSCCYRALCLGSFLSEWSLGTIQVLILICNYFVTNNRTADCWTFSGILQKVVYGLELHRPPAAGTSVSEKHLRCALWQAFMLQDVSLSYFLELVPASCHHTIDVSLLDVSEHGENNLDSRLREMLSSERGDIDIAFLCSKTDIAYQRAVWQFSKFMQTNICLPSALGRPIAKDAAHKAGLLSDLQSIQDNLDPPFNMTDFGGQRGRLWRQAIMITSHYNFAFSMVHLAHNPATEVVADWRAALRSSHKVMSAFFSLVNYDRQYLTMWTPINTRAYTQTV</sequence>
<dbReference type="HOGENOM" id="CLU_017004_0_1_1"/>
<comment type="subcellular location">
    <subcellularLocation>
        <location evidence="1">Nucleus</location>
    </subcellularLocation>
</comment>
<dbReference type="EMBL" id="KB446539">
    <property type="protein sequence ID" value="EME43736.1"/>
    <property type="molecule type" value="Genomic_DNA"/>
</dbReference>
<accession>N1PK81</accession>
<keyword evidence="5" id="KW-1185">Reference proteome</keyword>
<dbReference type="STRING" id="675120.N1PK81"/>
<dbReference type="CDD" id="cd12148">
    <property type="entry name" value="fungal_TF_MHR"/>
    <property type="match status" value="1"/>
</dbReference>
<dbReference type="GO" id="GO:0003677">
    <property type="term" value="F:DNA binding"/>
    <property type="evidence" value="ECO:0007669"/>
    <property type="project" value="InterPro"/>
</dbReference>
<evidence type="ECO:0000256" key="2">
    <source>
        <dbReference type="ARBA" id="ARBA00023242"/>
    </source>
</evidence>
<evidence type="ECO:0000313" key="4">
    <source>
        <dbReference type="EMBL" id="EME43736.1"/>
    </source>
</evidence>
<proteinExistence type="predicted"/>
<dbReference type="OrthoDB" id="3266505at2759"/>
<keyword evidence="2" id="KW-0539">Nucleus</keyword>
<dbReference type="PANTHER" id="PTHR31001:SF81">
    <property type="entry name" value="ZN(II)2CYS6 TRANSCRIPTION FACTOR"/>
    <property type="match status" value="1"/>
</dbReference>
<organism evidence="4 5">
    <name type="scientific">Dothistroma septosporum (strain NZE10 / CBS 128990)</name>
    <name type="common">Red band needle blight fungus</name>
    <name type="synonym">Mycosphaerella pini</name>
    <dbReference type="NCBI Taxonomy" id="675120"/>
    <lineage>
        <taxon>Eukaryota</taxon>
        <taxon>Fungi</taxon>
        <taxon>Dikarya</taxon>
        <taxon>Ascomycota</taxon>
        <taxon>Pezizomycotina</taxon>
        <taxon>Dothideomycetes</taxon>
        <taxon>Dothideomycetidae</taxon>
        <taxon>Mycosphaerellales</taxon>
        <taxon>Mycosphaerellaceae</taxon>
        <taxon>Dothistroma</taxon>
    </lineage>
</organism>
<dbReference type="AlphaFoldDB" id="N1PK81"/>
<dbReference type="InterPro" id="IPR007219">
    <property type="entry name" value="XnlR_reg_dom"/>
</dbReference>
<dbReference type="GO" id="GO:0005634">
    <property type="term" value="C:nucleus"/>
    <property type="evidence" value="ECO:0007669"/>
    <property type="project" value="UniProtKB-SubCell"/>
</dbReference>
<reference evidence="5" key="1">
    <citation type="journal article" date="2012" name="PLoS Genet.">
        <title>The genomes of the fungal plant pathogens Cladosporium fulvum and Dothistroma septosporum reveal adaptation to different hosts and lifestyles but also signatures of common ancestry.</title>
        <authorList>
            <person name="de Wit P.J.G.M."/>
            <person name="van der Burgt A."/>
            <person name="Oekmen B."/>
            <person name="Stergiopoulos I."/>
            <person name="Abd-Elsalam K.A."/>
            <person name="Aerts A.L."/>
            <person name="Bahkali A.H."/>
            <person name="Beenen H.G."/>
            <person name="Chettri P."/>
            <person name="Cox M.P."/>
            <person name="Datema E."/>
            <person name="de Vries R.P."/>
            <person name="Dhillon B."/>
            <person name="Ganley A.R."/>
            <person name="Griffiths S.A."/>
            <person name="Guo Y."/>
            <person name="Hamelin R.C."/>
            <person name="Henrissat B."/>
            <person name="Kabir M.S."/>
            <person name="Jashni M.K."/>
            <person name="Kema G."/>
            <person name="Klaubauf S."/>
            <person name="Lapidus A."/>
            <person name="Levasseur A."/>
            <person name="Lindquist E."/>
            <person name="Mehrabi R."/>
            <person name="Ohm R.A."/>
            <person name="Owen T.J."/>
            <person name="Salamov A."/>
            <person name="Schwelm A."/>
            <person name="Schijlen E."/>
            <person name="Sun H."/>
            <person name="van den Burg H.A."/>
            <person name="van Ham R.C.H.J."/>
            <person name="Zhang S."/>
            <person name="Goodwin S.B."/>
            <person name="Grigoriev I.V."/>
            <person name="Collemare J."/>
            <person name="Bradshaw R.E."/>
        </authorList>
    </citation>
    <scope>NUCLEOTIDE SEQUENCE [LARGE SCALE GENOMIC DNA]</scope>
    <source>
        <strain evidence="5">NZE10 / CBS 128990</strain>
    </source>
</reference>
<dbReference type="OMA" id="ASCHHTI"/>
<dbReference type="GO" id="GO:0006351">
    <property type="term" value="P:DNA-templated transcription"/>
    <property type="evidence" value="ECO:0007669"/>
    <property type="project" value="InterPro"/>
</dbReference>
<feature type="domain" description="Xylanolytic transcriptional activator regulatory" evidence="3">
    <location>
        <begin position="32"/>
        <end position="224"/>
    </location>
</feature>
<reference evidence="4 5" key="2">
    <citation type="journal article" date="2012" name="PLoS Pathog.">
        <title>Diverse lifestyles and strategies of plant pathogenesis encoded in the genomes of eighteen Dothideomycetes fungi.</title>
        <authorList>
            <person name="Ohm R.A."/>
            <person name="Feau N."/>
            <person name="Henrissat B."/>
            <person name="Schoch C.L."/>
            <person name="Horwitz B.A."/>
            <person name="Barry K.W."/>
            <person name="Condon B.J."/>
            <person name="Copeland A.C."/>
            <person name="Dhillon B."/>
            <person name="Glaser F."/>
            <person name="Hesse C.N."/>
            <person name="Kosti I."/>
            <person name="LaButti K."/>
            <person name="Lindquist E.A."/>
            <person name="Lucas S."/>
            <person name="Salamov A.A."/>
            <person name="Bradshaw R.E."/>
            <person name="Ciuffetti L."/>
            <person name="Hamelin R.C."/>
            <person name="Kema G.H.J."/>
            <person name="Lawrence C."/>
            <person name="Scott J.A."/>
            <person name="Spatafora J.W."/>
            <person name="Turgeon B.G."/>
            <person name="de Wit P.J.G.M."/>
            <person name="Zhong S."/>
            <person name="Goodwin S.B."/>
            <person name="Grigoriev I.V."/>
        </authorList>
    </citation>
    <scope>NUCLEOTIDE SEQUENCE [LARGE SCALE GENOMIC DNA]</scope>
    <source>
        <strain evidence="5">NZE10 / CBS 128990</strain>
    </source>
</reference>